<evidence type="ECO:0000313" key="2">
    <source>
        <dbReference type="EMBL" id="GFS49806.1"/>
    </source>
</evidence>
<dbReference type="AlphaFoldDB" id="A0A8X6KHQ3"/>
<evidence type="ECO:0000313" key="3">
    <source>
        <dbReference type="Proteomes" id="UP000886998"/>
    </source>
</evidence>
<reference evidence="2" key="1">
    <citation type="submission" date="2020-08" db="EMBL/GenBank/DDBJ databases">
        <title>Multicomponent nature underlies the extraordinary mechanical properties of spider dragline silk.</title>
        <authorList>
            <person name="Kono N."/>
            <person name="Nakamura H."/>
            <person name="Mori M."/>
            <person name="Yoshida Y."/>
            <person name="Ohtoshi R."/>
            <person name="Malay A.D."/>
            <person name="Moran D.A.P."/>
            <person name="Tomita M."/>
            <person name="Numata K."/>
            <person name="Arakawa K."/>
        </authorList>
    </citation>
    <scope>NUCLEOTIDE SEQUENCE</scope>
</reference>
<gene>
    <name evidence="2" type="primary">NCL1_47471</name>
    <name evidence="2" type="ORF">TNIN_172151</name>
</gene>
<feature type="region of interest" description="Disordered" evidence="1">
    <location>
        <begin position="144"/>
        <end position="172"/>
    </location>
</feature>
<evidence type="ECO:0000256" key="1">
    <source>
        <dbReference type="SAM" id="MobiDB-lite"/>
    </source>
</evidence>
<dbReference type="EMBL" id="BMAV01026364">
    <property type="protein sequence ID" value="GFS49806.1"/>
    <property type="molecule type" value="Genomic_DNA"/>
</dbReference>
<feature type="region of interest" description="Disordered" evidence="1">
    <location>
        <begin position="59"/>
        <end position="102"/>
    </location>
</feature>
<keyword evidence="3" id="KW-1185">Reference proteome</keyword>
<protein>
    <submittedName>
        <fullName evidence="2">Ubiquitin domain-containing protein UBFD1</fullName>
    </submittedName>
</protein>
<feature type="compositionally biased region" description="Polar residues" evidence="1">
    <location>
        <begin position="66"/>
        <end position="76"/>
    </location>
</feature>
<proteinExistence type="predicted"/>
<name>A0A8X6KHQ3_9ARAC</name>
<accession>A0A8X6KHQ3</accession>
<comment type="caution">
    <text evidence="2">The sequence shown here is derived from an EMBL/GenBank/DDBJ whole genome shotgun (WGS) entry which is preliminary data.</text>
</comment>
<dbReference type="Proteomes" id="UP000886998">
    <property type="component" value="Unassembled WGS sequence"/>
</dbReference>
<organism evidence="2 3">
    <name type="scientific">Trichonephila inaurata madagascariensis</name>
    <dbReference type="NCBI Taxonomy" id="2747483"/>
    <lineage>
        <taxon>Eukaryota</taxon>
        <taxon>Metazoa</taxon>
        <taxon>Ecdysozoa</taxon>
        <taxon>Arthropoda</taxon>
        <taxon>Chelicerata</taxon>
        <taxon>Arachnida</taxon>
        <taxon>Araneae</taxon>
        <taxon>Araneomorphae</taxon>
        <taxon>Entelegynae</taxon>
        <taxon>Araneoidea</taxon>
        <taxon>Nephilidae</taxon>
        <taxon>Trichonephila</taxon>
        <taxon>Trichonephila inaurata</taxon>
    </lineage>
</organism>
<sequence length="239" mass="27057">MDTRNNFWYFCHKPSFRIPFLKDAHLPVDDSPVEINSTSCPTNSIPSNTAENSIPYEANDVDATPETDSSTKSEGNASVMRKNRASGSKDMRIGSGNEPINKDMRYNERTKIIDMVTINSQQGGFSPERFDVEEHYTERYYLPQNKADSEDYSSEARHDTSPVTYLSPRPRSYIPSNKRNEKLIITIQTGNMMGKRKGISITVPIQVPEGEGVDLILLKSIIIKIKLMKMLEDKIMAVK</sequence>